<gene>
    <name evidence="1" type="ORF">JTE90_026040</name>
</gene>
<sequence>MRLFGIWKSASDQSWLRTTDGYSCGAKLALKKHALRSLLLIPLINPPNRLFLVTMYDGLTLQNPSGQIERLMLLRLEKLPLGQ</sequence>
<keyword evidence="2" id="KW-1185">Reference proteome</keyword>
<organism evidence="1 2">
    <name type="scientific">Oedothorax gibbosus</name>
    <dbReference type="NCBI Taxonomy" id="931172"/>
    <lineage>
        <taxon>Eukaryota</taxon>
        <taxon>Metazoa</taxon>
        <taxon>Ecdysozoa</taxon>
        <taxon>Arthropoda</taxon>
        <taxon>Chelicerata</taxon>
        <taxon>Arachnida</taxon>
        <taxon>Araneae</taxon>
        <taxon>Araneomorphae</taxon>
        <taxon>Entelegynae</taxon>
        <taxon>Araneoidea</taxon>
        <taxon>Linyphiidae</taxon>
        <taxon>Erigoninae</taxon>
        <taxon>Oedothorax</taxon>
    </lineage>
</organism>
<protein>
    <submittedName>
        <fullName evidence="1">Uncharacterized protein</fullName>
    </submittedName>
</protein>
<evidence type="ECO:0000313" key="2">
    <source>
        <dbReference type="Proteomes" id="UP000827092"/>
    </source>
</evidence>
<dbReference type="AlphaFoldDB" id="A0AAV6UEC7"/>
<proteinExistence type="predicted"/>
<name>A0AAV6UEC7_9ARAC</name>
<dbReference type="Proteomes" id="UP000827092">
    <property type="component" value="Unassembled WGS sequence"/>
</dbReference>
<comment type="caution">
    <text evidence="1">The sequence shown here is derived from an EMBL/GenBank/DDBJ whole genome shotgun (WGS) entry which is preliminary data.</text>
</comment>
<evidence type="ECO:0000313" key="1">
    <source>
        <dbReference type="EMBL" id="KAG8181880.1"/>
    </source>
</evidence>
<reference evidence="1 2" key="1">
    <citation type="journal article" date="2022" name="Nat. Ecol. Evol.">
        <title>A masculinizing supergene underlies an exaggerated male reproductive morph in a spider.</title>
        <authorList>
            <person name="Hendrickx F."/>
            <person name="De Corte Z."/>
            <person name="Sonet G."/>
            <person name="Van Belleghem S.M."/>
            <person name="Kostlbacher S."/>
            <person name="Vangestel C."/>
        </authorList>
    </citation>
    <scope>NUCLEOTIDE SEQUENCE [LARGE SCALE GENOMIC DNA]</scope>
    <source>
        <strain evidence="1">W744_W776</strain>
    </source>
</reference>
<accession>A0AAV6UEC7</accession>
<dbReference type="EMBL" id="JAFNEN010000490">
    <property type="protein sequence ID" value="KAG8181880.1"/>
    <property type="molecule type" value="Genomic_DNA"/>
</dbReference>